<dbReference type="SUPFAM" id="SSF52540">
    <property type="entry name" value="P-loop containing nucleoside triphosphate hydrolases"/>
    <property type="match status" value="1"/>
</dbReference>
<dbReference type="InterPro" id="IPR050678">
    <property type="entry name" value="DNA_Partitioning_ATPase"/>
</dbReference>
<evidence type="ECO:0000313" key="2">
    <source>
        <dbReference type="EMBL" id="GAA1751413.1"/>
    </source>
</evidence>
<accession>A0ABP4WFI6</accession>
<evidence type="ECO:0000259" key="1">
    <source>
        <dbReference type="Pfam" id="PF01656"/>
    </source>
</evidence>
<dbReference type="PANTHER" id="PTHR13696">
    <property type="entry name" value="P-LOOP CONTAINING NUCLEOSIDE TRIPHOSPHATE HYDROLASE"/>
    <property type="match status" value="1"/>
</dbReference>
<sequence length="218" mass="23546">MRIIAIANQKGGVGKTTVTMNLAAVAHEAGSRVLVVDVDPQASAEFWATQAEQGAGIPFDLTTSTDPAQLASMRDLPYDVILVDTPGSLEAEDVLTTVLQNADFVILPTEPTPLALGPVVRTVRQVIAPSGVDYRVLLNKVDPRTPADASDAAGLLDQTGLKRFRAFIRTYKVHTLAPLEGKVVTQYPHDQRTLRAVEDFRKVNSELLTQFANEKVAS</sequence>
<organism evidence="2 3">
    <name type="scientific">Aeromicrobium alkaliterrae</name>
    <dbReference type="NCBI Taxonomy" id="302168"/>
    <lineage>
        <taxon>Bacteria</taxon>
        <taxon>Bacillati</taxon>
        <taxon>Actinomycetota</taxon>
        <taxon>Actinomycetes</taxon>
        <taxon>Propionibacteriales</taxon>
        <taxon>Nocardioidaceae</taxon>
        <taxon>Aeromicrobium</taxon>
    </lineage>
</organism>
<comment type="caution">
    <text evidence="2">The sequence shown here is derived from an EMBL/GenBank/DDBJ whole genome shotgun (WGS) entry which is preliminary data.</text>
</comment>
<dbReference type="RefSeq" id="WP_344203800.1">
    <property type="nucleotide sequence ID" value="NZ_BAAAME010000009.1"/>
</dbReference>
<dbReference type="CDD" id="cd02042">
    <property type="entry name" value="ParAB_family"/>
    <property type="match status" value="1"/>
</dbReference>
<gene>
    <name evidence="2" type="ORF">GCM10009710_33880</name>
</gene>
<feature type="domain" description="CobQ/CobB/MinD/ParA nucleotide binding" evidence="1">
    <location>
        <begin position="4"/>
        <end position="203"/>
    </location>
</feature>
<dbReference type="InterPro" id="IPR002586">
    <property type="entry name" value="CobQ/CobB/MinD/ParA_Nub-bd_dom"/>
</dbReference>
<keyword evidence="3" id="KW-1185">Reference proteome</keyword>
<dbReference type="PANTHER" id="PTHR13696:SF96">
    <property type="entry name" value="COBQ_COBB_MIND_PARA NUCLEOTIDE BINDING DOMAIN-CONTAINING PROTEIN"/>
    <property type="match status" value="1"/>
</dbReference>
<dbReference type="EMBL" id="BAAAME010000009">
    <property type="protein sequence ID" value="GAA1751413.1"/>
    <property type="molecule type" value="Genomic_DNA"/>
</dbReference>
<dbReference type="InterPro" id="IPR027417">
    <property type="entry name" value="P-loop_NTPase"/>
</dbReference>
<dbReference type="PIRSF" id="PIRSF009320">
    <property type="entry name" value="Nuc_binding_HP_1000"/>
    <property type="match status" value="1"/>
</dbReference>
<protein>
    <submittedName>
        <fullName evidence="2">ParA family protein</fullName>
    </submittedName>
</protein>
<evidence type="ECO:0000313" key="3">
    <source>
        <dbReference type="Proteomes" id="UP001501057"/>
    </source>
</evidence>
<name>A0ABP4WFI6_9ACTN</name>
<dbReference type="Gene3D" id="3.40.50.300">
    <property type="entry name" value="P-loop containing nucleotide triphosphate hydrolases"/>
    <property type="match status" value="1"/>
</dbReference>
<dbReference type="Proteomes" id="UP001501057">
    <property type="component" value="Unassembled WGS sequence"/>
</dbReference>
<reference evidence="3" key="1">
    <citation type="journal article" date="2019" name="Int. J. Syst. Evol. Microbiol.">
        <title>The Global Catalogue of Microorganisms (GCM) 10K type strain sequencing project: providing services to taxonomists for standard genome sequencing and annotation.</title>
        <authorList>
            <consortium name="The Broad Institute Genomics Platform"/>
            <consortium name="The Broad Institute Genome Sequencing Center for Infectious Disease"/>
            <person name="Wu L."/>
            <person name="Ma J."/>
        </authorList>
    </citation>
    <scope>NUCLEOTIDE SEQUENCE [LARGE SCALE GENOMIC DNA]</scope>
    <source>
        <strain evidence="3">JCM 13518</strain>
    </source>
</reference>
<dbReference type="Pfam" id="PF01656">
    <property type="entry name" value="CbiA"/>
    <property type="match status" value="1"/>
</dbReference>
<proteinExistence type="predicted"/>